<dbReference type="EMBL" id="MLAK01000077">
    <property type="protein sequence ID" value="OHT16748.1"/>
    <property type="molecule type" value="Genomic_DNA"/>
</dbReference>
<dbReference type="InterPro" id="IPR001487">
    <property type="entry name" value="Bromodomain"/>
</dbReference>
<evidence type="ECO:0000256" key="1">
    <source>
        <dbReference type="ARBA" id="ARBA00023117"/>
    </source>
</evidence>
<organism evidence="4 5">
    <name type="scientific">Tritrichomonas foetus</name>
    <dbReference type="NCBI Taxonomy" id="1144522"/>
    <lineage>
        <taxon>Eukaryota</taxon>
        <taxon>Metamonada</taxon>
        <taxon>Parabasalia</taxon>
        <taxon>Tritrichomonadida</taxon>
        <taxon>Tritrichomonadidae</taxon>
        <taxon>Tritrichomonas</taxon>
    </lineage>
</organism>
<dbReference type="PROSITE" id="PS00633">
    <property type="entry name" value="BROMODOMAIN_1"/>
    <property type="match status" value="1"/>
</dbReference>
<dbReference type="PROSITE" id="PS50014">
    <property type="entry name" value="BROMODOMAIN_2"/>
    <property type="match status" value="1"/>
</dbReference>
<accession>A0A1J4L443</accession>
<proteinExistence type="predicted"/>
<dbReference type="Gene3D" id="1.20.920.10">
    <property type="entry name" value="Bromodomain-like"/>
    <property type="match status" value="1"/>
</dbReference>
<comment type="caution">
    <text evidence="4">The sequence shown here is derived from an EMBL/GenBank/DDBJ whole genome shotgun (WGS) entry which is preliminary data.</text>
</comment>
<keyword evidence="1 2" id="KW-0103">Bromodomain</keyword>
<dbReference type="SUPFAM" id="SSF47370">
    <property type="entry name" value="Bromodomain"/>
    <property type="match status" value="1"/>
</dbReference>
<dbReference type="InterPro" id="IPR036427">
    <property type="entry name" value="Bromodomain-like_sf"/>
</dbReference>
<dbReference type="GeneID" id="94848588"/>
<name>A0A1J4L443_9EUKA</name>
<keyword evidence="5" id="KW-1185">Reference proteome</keyword>
<dbReference type="Proteomes" id="UP000179807">
    <property type="component" value="Unassembled WGS sequence"/>
</dbReference>
<feature type="domain" description="Bromo" evidence="3">
    <location>
        <begin position="20"/>
        <end position="92"/>
    </location>
</feature>
<dbReference type="SMART" id="SM00297">
    <property type="entry name" value="BROMO"/>
    <property type="match status" value="1"/>
</dbReference>
<evidence type="ECO:0000256" key="2">
    <source>
        <dbReference type="PROSITE-ProRule" id="PRU00035"/>
    </source>
</evidence>
<evidence type="ECO:0000313" key="5">
    <source>
        <dbReference type="Proteomes" id="UP000179807"/>
    </source>
</evidence>
<dbReference type="Pfam" id="PF00439">
    <property type="entry name" value="Bromodomain"/>
    <property type="match status" value="1"/>
</dbReference>
<dbReference type="VEuPathDB" id="TrichDB:TRFO_41617"/>
<evidence type="ECO:0000259" key="3">
    <source>
        <dbReference type="PROSITE" id="PS50014"/>
    </source>
</evidence>
<gene>
    <name evidence="4" type="ORF">TRFO_41617</name>
</gene>
<sequence>MSGFTRVELDYCKKVTEKLIGHPLSTAFLRPVNPQLDGAPDYLQKISRPMDLGTIKSKLENNSYSNSREWETDIRLVWSNAMKYNPKKTLLHHVAERLNQKCNKLLKAIPKTEPELWAMKLTKLNHKMKTFLNENPPEESIVPRRPELALKIE</sequence>
<dbReference type="RefSeq" id="XP_068369884.1">
    <property type="nucleotide sequence ID" value="XM_068513884.1"/>
</dbReference>
<dbReference type="InterPro" id="IPR018359">
    <property type="entry name" value="Bromodomain_CS"/>
</dbReference>
<evidence type="ECO:0000313" key="4">
    <source>
        <dbReference type="EMBL" id="OHT16748.1"/>
    </source>
</evidence>
<reference evidence="4" key="1">
    <citation type="submission" date="2016-10" db="EMBL/GenBank/DDBJ databases">
        <authorList>
            <person name="Benchimol M."/>
            <person name="Almeida L.G."/>
            <person name="Vasconcelos A.T."/>
            <person name="Perreira-Neves A."/>
            <person name="Rosa I.A."/>
            <person name="Tasca T."/>
            <person name="Bogo M.R."/>
            <person name="de Souza W."/>
        </authorList>
    </citation>
    <scope>NUCLEOTIDE SEQUENCE [LARGE SCALE GENOMIC DNA]</scope>
    <source>
        <strain evidence="4">K</strain>
    </source>
</reference>
<dbReference type="PRINTS" id="PR00503">
    <property type="entry name" value="BROMODOMAIN"/>
</dbReference>
<dbReference type="OrthoDB" id="10260481at2759"/>
<dbReference type="AlphaFoldDB" id="A0A1J4L443"/>
<dbReference type="PANTHER" id="PTHR45926">
    <property type="entry name" value="OSJNBA0053K19.4 PROTEIN"/>
    <property type="match status" value="1"/>
</dbReference>
<protein>
    <submittedName>
        <fullName evidence="4">Bromodomain containing protein</fullName>
    </submittedName>
</protein>